<evidence type="ECO:0000313" key="4">
    <source>
        <dbReference type="Proteomes" id="UP001372338"/>
    </source>
</evidence>
<reference evidence="3 4" key="1">
    <citation type="submission" date="2024-01" db="EMBL/GenBank/DDBJ databases">
        <title>The genomes of 5 underutilized Papilionoideae crops provide insights into root nodulation and disease resistanc.</title>
        <authorList>
            <person name="Yuan L."/>
        </authorList>
    </citation>
    <scope>NUCLEOTIDE SEQUENCE [LARGE SCALE GENOMIC DNA]</scope>
    <source>
        <strain evidence="3">ZHUSHIDOU_FW_LH</strain>
        <tissue evidence="3">Leaf</tissue>
    </source>
</reference>
<feature type="domain" description="DUF4216" evidence="2">
    <location>
        <begin position="193"/>
        <end position="253"/>
    </location>
</feature>
<dbReference type="InterPro" id="IPR025312">
    <property type="entry name" value="DUF4216"/>
</dbReference>
<organism evidence="3 4">
    <name type="scientific">Crotalaria pallida</name>
    <name type="common">Smooth rattlebox</name>
    <name type="synonym">Crotalaria striata</name>
    <dbReference type="NCBI Taxonomy" id="3830"/>
    <lineage>
        <taxon>Eukaryota</taxon>
        <taxon>Viridiplantae</taxon>
        <taxon>Streptophyta</taxon>
        <taxon>Embryophyta</taxon>
        <taxon>Tracheophyta</taxon>
        <taxon>Spermatophyta</taxon>
        <taxon>Magnoliopsida</taxon>
        <taxon>eudicotyledons</taxon>
        <taxon>Gunneridae</taxon>
        <taxon>Pentapetalae</taxon>
        <taxon>rosids</taxon>
        <taxon>fabids</taxon>
        <taxon>Fabales</taxon>
        <taxon>Fabaceae</taxon>
        <taxon>Papilionoideae</taxon>
        <taxon>50 kb inversion clade</taxon>
        <taxon>genistoids sensu lato</taxon>
        <taxon>core genistoids</taxon>
        <taxon>Crotalarieae</taxon>
        <taxon>Crotalaria</taxon>
    </lineage>
</organism>
<proteinExistence type="predicted"/>
<evidence type="ECO:0000313" key="3">
    <source>
        <dbReference type="EMBL" id="KAK7287562.1"/>
    </source>
</evidence>
<accession>A0AAN9IW45</accession>
<gene>
    <name evidence="3" type="ORF">RIF29_00843</name>
</gene>
<dbReference type="AlphaFoldDB" id="A0AAN9IW45"/>
<sequence length="340" mass="39572">MWTHNVAEDPWLPNLASFLLYCCVYNEFIQGDTNDYFSNPGHPLGGKRKGKPFSLDSKSKAQAHRYLLFNCDDVQDFIREHGDTVSNQTKRRRWTKAKAQSQDFGEWFKTRALKDDVSPKLKQFSRGPNTVAKRFSAYAINGYRFHTRKRDAWRKTQNFGVTLVSLTASFASSKDENPRTELVTYYGVINDMIELDYYGHFKFVLFKCDWFEVEEDKYGLTCVNFNNKMFRNDPFVLASQVHQCFYVQDPFSANRHYVMKTVPRDLFNMSDDVSELEAQASYQSEPFDDRRNPNAPPNDEVNLVREDLPRTVVDAPPQVMHEAEPAEDSDIDDTLFDFID</sequence>
<evidence type="ECO:0000256" key="1">
    <source>
        <dbReference type="SAM" id="MobiDB-lite"/>
    </source>
</evidence>
<comment type="caution">
    <text evidence="3">The sequence shown here is derived from an EMBL/GenBank/DDBJ whole genome shotgun (WGS) entry which is preliminary data.</text>
</comment>
<dbReference type="EMBL" id="JAYWIO010000001">
    <property type="protein sequence ID" value="KAK7287562.1"/>
    <property type="molecule type" value="Genomic_DNA"/>
</dbReference>
<evidence type="ECO:0000259" key="2">
    <source>
        <dbReference type="Pfam" id="PF13952"/>
    </source>
</evidence>
<keyword evidence="4" id="KW-1185">Reference proteome</keyword>
<feature type="region of interest" description="Disordered" evidence="1">
    <location>
        <begin position="278"/>
        <end position="309"/>
    </location>
</feature>
<dbReference type="PANTHER" id="PTHR48258:SF8">
    <property type="entry name" value="DUF4216 DOMAIN-CONTAINING PROTEIN"/>
    <property type="match status" value="1"/>
</dbReference>
<dbReference type="Pfam" id="PF13952">
    <property type="entry name" value="DUF4216"/>
    <property type="match status" value="1"/>
</dbReference>
<dbReference type="Proteomes" id="UP001372338">
    <property type="component" value="Unassembled WGS sequence"/>
</dbReference>
<dbReference type="PANTHER" id="PTHR48258">
    <property type="entry name" value="DUF4218 DOMAIN-CONTAINING PROTEIN-RELATED"/>
    <property type="match status" value="1"/>
</dbReference>
<name>A0AAN9IW45_CROPI</name>
<protein>
    <recommendedName>
        <fullName evidence="2">DUF4216 domain-containing protein</fullName>
    </recommendedName>
</protein>